<dbReference type="CDD" id="cd10170">
    <property type="entry name" value="ASKHA_NBD_HSP70"/>
    <property type="match status" value="1"/>
</dbReference>
<keyword evidence="2" id="KW-1185">Reference proteome</keyword>
<dbReference type="PANTHER" id="PTHR42749:SF1">
    <property type="entry name" value="CELL SHAPE-DETERMINING PROTEIN MREB"/>
    <property type="match status" value="1"/>
</dbReference>
<dbReference type="SUPFAM" id="SSF53067">
    <property type="entry name" value="Actin-like ATPase domain"/>
    <property type="match status" value="2"/>
</dbReference>
<dbReference type="VEuPathDB" id="FungiDB:ASPBRDRAFT_202315"/>
<dbReference type="RefSeq" id="XP_067484555.1">
    <property type="nucleotide sequence ID" value="XM_067621629.1"/>
</dbReference>
<reference evidence="2" key="1">
    <citation type="journal article" date="2017" name="Genome Biol.">
        <title>Comparative genomics reveals high biological diversity and specific adaptations in the industrially and medically important fungal genus Aspergillus.</title>
        <authorList>
            <person name="de Vries R.P."/>
            <person name="Riley R."/>
            <person name="Wiebenga A."/>
            <person name="Aguilar-Osorio G."/>
            <person name="Amillis S."/>
            <person name="Uchima C.A."/>
            <person name="Anderluh G."/>
            <person name="Asadollahi M."/>
            <person name="Askin M."/>
            <person name="Barry K."/>
            <person name="Battaglia E."/>
            <person name="Bayram O."/>
            <person name="Benocci T."/>
            <person name="Braus-Stromeyer S.A."/>
            <person name="Caldana C."/>
            <person name="Canovas D."/>
            <person name="Cerqueira G.C."/>
            <person name="Chen F."/>
            <person name="Chen W."/>
            <person name="Choi C."/>
            <person name="Clum A."/>
            <person name="Dos Santos R.A."/>
            <person name="Damasio A.R."/>
            <person name="Diallinas G."/>
            <person name="Emri T."/>
            <person name="Fekete E."/>
            <person name="Flipphi M."/>
            <person name="Freyberg S."/>
            <person name="Gallo A."/>
            <person name="Gournas C."/>
            <person name="Habgood R."/>
            <person name="Hainaut M."/>
            <person name="Harispe M.L."/>
            <person name="Henrissat B."/>
            <person name="Hilden K.S."/>
            <person name="Hope R."/>
            <person name="Hossain A."/>
            <person name="Karabika E."/>
            <person name="Karaffa L."/>
            <person name="Karanyi Z."/>
            <person name="Krasevec N."/>
            <person name="Kuo A."/>
            <person name="Kusch H."/>
            <person name="LaButti K."/>
            <person name="Lagendijk E.L."/>
            <person name="Lapidus A."/>
            <person name="Levasseur A."/>
            <person name="Lindquist E."/>
            <person name="Lipzen A."/>
            <person name="Logrieco A.F."/>
            <person name="MacCabe A."/>
            <person name="Maekelae M.R."/>
            <person name="Malavazi I."/>
            <person name="Melin P."/>
            <person name="Meyer V."/>
            <person name="Mielnichuk N."/>
            <person name="Miskei M."/>
            <person name="Molnar A.P."/>
            <person name="Mule G."/>
            <person name="Ngan C.Y."/>
            <person name="Orejas M."/>
            <person name="Orosz E."/>
            <person name="Ouedraogo J.P."/>
            <person name="Overkamp K.M."/>
            <person name="Park H.-S."/>
            <person name="Perrone G."/>
            <person name="Piumi F."/>
            <person name="Punt P.J."/>
            <person name="Ram A.F."/>
            <person name="Ramon A."/>
            <person name="Rauscher S."/>
            <person name="Record E."/>
            <person name="Riano-Pachon D.M."/>
            <person name="Robert V."/>
            <person name="Roehrig J."/>
            <person name="Ruller R."/>
            <person name="Salamov A."/>
            <person name="Salih N.S."/>
            <person name="Samson R.A."/>
            <person name="Sandor E."/>
            <person name="Sanguinetti M."/>
            <person name="Schuetze T."/>
            <person name="Sepcic K."/>
            <person name="Shelest E."/>
            <person name="Sherlock G."/>
            <person name="Sophianopoulou V."/>
            <person name="Squina F.M."/>
            <person name="Sun H."/>
            <person name="Susca A."/>
            <person name="Todd R.B."/>
            <person name="Tsang A."/>
            <person name="Unkles S.E."/>
            <person name="van de Wiele N."/>
            <person name="van Rossen-Uffink D."/>
            <person name="Oliveira J.V."/>
            <person name="Vesth T.C."/>
            <person name="Visser J."/>
            <person name="Yu J.-H."/>
            <person name="Zhou M."/>
            <person name="Andersen M.R."/>
            <person name="Archer D.B."/>
            <person name="Baker S.E."/>
            <person name="Benoit I."/>
            <person name="Brakhage A.A."/>
            <person name="Braus G.H."/>
            <person name="Fischer R."/>
            <person name="Frisvad J.C."/>
            <person name="Goldman G.H."/>
            <person name="Houbraken J."/>
            <person name="Oakley B."/>
            <person name="Pocsi I."/>
            <person name="Scazzocchio C."/>
            <person name="Seiboth B."/>
            <person name="vanKuyk P.A."/>
            <person name="Wortman J."/>
            <person name="Dyer P.S."/>
            <person name="Grigoriev I.V."/>
        </authorList>
    </citation>
    <scope>NUCLEOTIDE SEQUENCE [LARGE SCALE GENOMIC DNA]</scope>
    <source>
        <strain evidence="2">CBS 101740 / IMI 381727 / IBT 21946</strain>
    </source>
</reference>
<sequence>MNNHRIVIGIDKGTTKTVVAFALPDKLPQLWVPPDGPGWIIPTAIDYDGNGQTFWGNAAADRQNPHIWFKLLIKGSPAVDLQGHNLVGAIGGTVGHGNADRLIGDFLSVLQQQLLVHLQGYGPARIEWCFTEPGCWSDEGRLDFRNIVQDRVFNGHARDVSYVSEAEAAAEYTTAEGVYRGLIQQGDVVMVGDCGGATTDLAILQVTGTNPFASQPIGKPDSFRLGAVDIDAALMEQVRRRYWPNDRGLRRGAPAARVRREVSRVKEFFTGRPGRVVPRFQLQPPNGEVVEHQFTDADLRRAFNPTVTQIVEAIIQKILLAEARVTKVVLVGGLGKSEYLRSRVRLALDGLDRAFHLVDVLPDTITSAVAHGAVLRAQRSPHVQWFESRSDFQLSFPFVNVYRPNFPSQVLSATIIPRGRRDVPVSGSCRVTEKMRVVPDRMDGRVLGIYIVRPAEIQASAIEQFDIPANAPVYGVILGRVHEYSLKVFWSIHLGSPLFIHWKICVVDIQDQIRAELAQFFRKLSPGDMVPVVN</sequence>
<evidence type="ECO:0000313" key="2">
    <source>
        <dbReference type="Proteomes" id="UP000184499"/>
    </source>
</evidence>
<accession>A0A1L9V065</accession>
<gene>
    <name evidence="1" type="ORF">ASPBRDRAFT_202315</name>
</gene>
<organism evidence="1 2">
    <name type="scientific">Aspergillus brasiliensis (strain CBS 101740 / IMI 381727 / IBT 21946)</name>
    <dbReference type="NCBI Taxonomy" id="767769"/>
    <lineage>
        <taxon>Eukaryota</taxon>
        <taxon>Fungi</taxon>
        <taxon>Dikarya</taxon>
        <taxon>Ascomycota</taxon>
        <taxon>Pezizomycotina</taxon>
        <taxon>Eurotiomycetes</taxon>
        <taxon>Eurotiomycetidae</taxon>
        <taxon>Eurotiales</taxon>
        <taxon>Aspergillaceae</taxon>
        <taxon>Aspergillus</taxon>
        <taxon>Aspergillus subgen. Circumdati</taxon>
    </lineage>
</organism>
<evidence type="ECO:0000313" key="1">
    <source>
        <dbReference type="EMBL" id="OJJ77308.1"/>
    </source>
</evidence>
<dbReference type="STRING" id="767769.A0A1L9V065"/>
<dbReference type="Gene3D" id="3.90.640.10">
    <property type="entry name" value="Actin, Chain A, domain 4"/>
    <property type="match status" value="1"/>
</dbReference>
<dbReference type="Gene3D" id="3.30.420.40">
    <property type="match status" value="2"/>
</dbReference>
<dbReference type="GeneID" id="93574117"/>
<dbReference type="EMBL" id="KV878679">
    <property type="protein sequence ID" value="OJJ77308.1"/>
    <property type="molecule type" value="Genomic_DNA"/>
</dbReference>
<name>A0A1L9V065_ASPBC</name>
<proteinExistence type="predicted"/>
<dbReference type="PANTHER" id="PTHR42749">
    <property type="entry name" value="CELL SHAPE-DETERMINING PROTEIN MREB"/>
    <property type="match status" value="1"/>
</dbReference>
<dbReference type="InterPro" id="IPR043129">
    <property type="entry name" value="ATPase_NBD"/>
</dbReference>
<dbReference type="AlphaFoldDB" id="A0A1L9V065"/>
<dbReference type="OrthoDB" id="2394218at2759"/>
<protein>
    <submittedName>
        <fullName evidence="1">Uncharacterized protein</fullName>
    </submittedName>
</protein>
<dbReference type="Proteomes" id="UP000184499">
    <property type="component" value="Unassembled WGS sequence"/>
</dbReference>